<sequence>MSSGKICETIKRNGLRCNFKAKPGTTKCGIHSRKICKALFPSGTKCTQIASNIDGFCPKHRQNPDDYIEPKICEAVTTKNKSCRKKVKKGFTKCSFHVGHLCIAKNKNGSKCGKTVSKSSDICWYHRKQTEDNNEQPTCGKLIRRDKYCARPVKKEGLRCELHPDNRTICRKSGCKNAVSEGDIYCNFHINNPGNFLRCGEITKSTKKPCLAIVNIEGEKCIHHSENTKICVGVTQQGKKCDNITLKNQLFCCFHKIKTEQEKTQELERTLITKRRCEICDIEKPISEFDPCKKLPSKHNTICVPCVERDEVSETDKDDMRMMVCTKCGIEKRLGHYYNDIRGKYGKNASCKRCHKKHNFENARRVIKPGTKECPECKNYKEFQEFGTSLSNNSVDEDGYKIICKICTKNDTAMLKAKGMKRCSRCRQPTLFDQFDKEIYWCYQCRQNRRNTYGSTLNGYITKVYCTIKDSKNYRKETDITKRDLFDIYHKQNHKCGLCNILLTHNSAPEWDEHKFQIESHAHNLSPDRIDSLGSYSYQNVMIVCTRCNRSKWLSTKQDYLNNCLAIVDNFDGKNNDDEQKDFDDIYLESLRNNPQLISIIHSCYIRMTQSKWYNCDTTSILEDDIMDMYIKQRGRCKLSNHMMTFVVDCESANTRKAVQLIRINNISIDRINSEKCYALNNMQLVKRCLNIGKSTLKQEDFIKQCRRTVQHNFPEYFTNPETIL</sequence>
<proteinExistence type="predicted"/>
<evidence type="ECO:0000313" key="1">
    <source>
        <dbReference type="EMBL" id="QBK93371.1"/>
    </source>
</evidence>
<name>A0A481ZG38_9VIRU</name>
<accession>A0A481ZG38</accession>
<dbReference type="EMBL" id="MK500595">
    <property type="protein sequence ID" value="QBK93371.1"/>
    <property type="molecule type" value="Genomic_DNA"/>
</dbReference>
<reference evidence="1" key="1">
    <citation type="journal article" date="2019" name="MBio">
        <title>Virus Genomes from Deep Sea Sediments Expand the Ocean Megavirome and Support Independent Origins of Viral Gigantism.</title>
        <authorList>
            <person name="Backstrom D."/>
            <person name="Yutin N."/>
            <person name="Jorgensen S.L."/>
            <person name="Dharamshi J."/>
            <person name="Homa F."/>
            <person name="Zaremba-Niedwiedzka K."/>
            <person name="Spang A."/>
            <person name="Wolf Y.I."/>
            <person name="Koonin E.V."/>
            <person name="Ettema T.J."/>
        </authorList>
    </citation>
    <scope>NUCLEOTIDE SEQUENCE</scope>
</reference>
<organism evidence="1">
    <name type="scientific">Pithovirus LCPAC404</name>
    <dbReference type="NCBI Taxonomy" id="2506597"/>
    <lineage>
        <taxon>Viruses</taxon>
        <taxon>Pithoviruses</taxon>
    </lineage>
</organism>
<gene>
    <name evidence="1" type="ORF">LCPAC404_00750</name>
</gene>
<dbReference type="Gene3D" id="3.30.40.220">
    <property type="match status" value="2"/>
</dbReference>
<dbReference type="SUPFAM" id="SSF48695">
    <property type="entry name" value="Multiheme cytochromes"/>
    <property type="match status" value="1"/>
</dbReference>
<dbReference type="InterPro" id="IPR036280">
    <property type="entry name" value="Multihaem_cyt_sf"/>
</dbReference>
<protein>
    <submittedName>
        <fullName evidence="1">Uncharacterized protein</fullName>
    </submittedName>
</protein>